<evidence type="ECO:0000313" key="3">
    <source>
        <dbReference type="Proteomes" id="UP000827721"/>
    </source>
</evidence>
<feature type="compositionally biased region" description="Basic and acidic residues" evidence="1">
    <location>
        <begin position="155"/>
        <end position="169"/>
    </location>
</feature>
<reference evidence="2 3" key="1">
    <citation type="submission" date="2021-02" db="EMBL/GenBank/DDBJ databases">
        <title>Plant Genome Project.</title>
        <authorList>
            <person name="Zhang R.-G."/>
        </authorList>
    </citation>
    <scope>NUCLEOTIDE SEQUENCE [LARGE SCALE GENOMIC DNA]</scope>
    <source>
        <tissue evidence="2">Leaves</tissue>
    </source>
</reference>
<evidence type="ECO:0000313" key="2">
    <source>
        <dbReference type="EMBL" id="KAH7568422.1"/>
    </source>
</evidence>
<dbReference type="Proteomes" id="UP000827721">
    <property type="component" value="Unassembled WGS sequence"/>
</dbReference>
<evidence type="ECO:0008006" key="4">
    <source>
        <dbReference type="Google" id="ProtNLM"/>
    </source>
</evidence>
<evidence type="ECO:0000256" key="1">
    <source>
        <dbReference type="SAM" id="MobiDB-lite"/>
    </source>
</evidence>
<keyword evidence="3" id="KW-1185">Reference proteome</keyword>
<gene>
    <name evidence="2" type="ORF">JRO89_XS07G0296700</name>
</gene>
<dbReference type="EMBL" id="JAFEMO010000007">
    <property type="protein sequence ID" value="KAH7568422.1"/>
    <property type="molecule type" value="Genomic_DNA"/>
</dbReference>
<accession>A0ABQ8HW16</accession>
<comment type="caution">
    <text evidence="2">The sequence shown here is derived from an EMBL/GenBank/DDBJ whole genome shotgun (WGS) entry which is preliminary data.</text>
</comment>
<feature type="region of interest" description="Disordered" evidence="1">
    <location>
        <begin position="142"/>
        <end position="169"/>
    </location>
</feature>
<dbReference type="Gene3D" id="1.10.340.70">
    <property type="match status" value="1"/>
</dbReference>
<protein>
    <recommendedName>
        <fullName evidence="4">Reverse transcriptase</fullName>
    </recommendedName>
</protein>
<name>A0ABQ8HW16_9ROSI</name>
<sequence length="169" mass="18825">MPYLRGIFIGDEKTPCFVQTERSGARDSKKGKGVEISAKQLEKGLKRGQTTYVAALVQIKPDVGVIVPDVVAEVTFLERLKQQAEADVSYTKLRQEVLDGLVRRYWVEDNLLYAKGSRLYVPNGGGLKQEILKETHDPQWAGHPGVERMCGGKQAEPENRLSGTVERRG</sequence>
<proteinExistence type="predicted"/>
<organism evidence="2 3">
    <name type="scientific">Xanthoceras sorbifolium</name>
    <dbReference type="NCBI Taxonomy" id="99658"/>
    <lineage>
        <taxon>Eukaryota</taxon>
        <taxon>Viridiplantae</taxon>
        <taxon>Streptophyta</taxon>
        <taxon>Embryophyta</taxon>
        <taxon>Tracheophyta</taxon>
        <taxon>Spermatophyta</taxon>
        <taxon>Magnoliopsida</taxon>
        <taxon>eudicotyledons</taxon>
        <taxon>Gunneridae</taxon>
        <taxon>Pentapetalae</taxon>
        <taxon>rosids</taxon>
        <taxon>malvids</taxon>
        <taxon>Sapindales</taxon>
        <taxon>Sapindaceae</taxon>
        <taxon>Xanthoceroideae</taxon>
        <taxon>Xanthoceras</taxon>
    </lineage>
</organism>